<feature type="region of interest" description="Disordered" evidence="5">
    <location>
        <begin position="1"/>
        <end position="45"/>
    </location>
</feature>
<name>A0A543J438_9ACTN</name>
<dbReference type="Proteomes" id="UP000319213">
    <property type="component" value="Unassembled WGS sequence"/>
</dbReference>
<dbReference type="Pfam" id="PF10759">
    <property type="entry name" value="BPA"/>
    <property type="match status" value="1"/>
</dbReference>
<comment type="caution">
    <text evidence="6">The sequence shown here is derived from an EMBL/GenBank/DDBJ whole genome shotgun (WGS) entry which is preliminary data.</text>
</comment>
<dbReference type="AlphaFoldDB" id="A0A543J438"/>
<evidence type="ECO:0000256" key="3">
    <source>
        <dbReference type="ARBA" id="ARBA00014831"/>
    </source>
</evidence>
<sequence length="197" mass="22160">MIGFQAQEPRITRSPSGLLVVSQGQDARQEEAQASREAEAAARQEQAMPDLVAMAKQDKLIRLAVMIRHLCEEMRELKLDQHARQRLADTYDRISAELAGSLPPELRQELEQLRPNLSESPTQAELRVVHAQLLGWLDGLFQGVQVTLTLHRLDLARQLHAVRHADPGGMPRPGRPYPEQPQARNRHLDNPPTGAYL</sequence>
<evidence type="ECO:0000256" key="1">
    <source>
        <dbReference type="ARBA" id="ARBA00006639"/>
    </source>
</evidence>
<feature type="compositionally biased region" description="Basic and acidic residues" evidence="5">
    <location>
        <begin position="27"/>
        <end position="42"/>
    </location>
</feature>
<evidence type="ECO:0000313" key="6">
    <source>
        <dbReference type="EMBL" id="TQM77595.1"/>
    </source>
</evidence>
<dbReference type="EMBL" id="VFPQ01000001">
    <property type="protein sequence ID" value="TQM77595.1"/>
    <property type="molecule type" value="Genomic_DNA"/>
</dbReference>
<keyword evidence="4" id="KW-0647">Proteasome</keyword>
<dbReference type="RefSeq" id="WP_170198922.1">
    <property type="nucleotide sequence ID" value="NZ_BMPV01000002.1"/>
</dbReference>
<protein>
    <recommendedName>
        <fullName evidence="3">Bacterial proteasome activator</fullName>
    </recommendedName>
</protein>
<proteinExistence type="inferred from homology"/>
<evidence type="ECO:0000256" key="2">
    <source>
        <dbReference type="ARBA" id="ARBA00011402"/>
    </source>
</evidence>
<accession>A0A543J438</accession>
<evidence type="ECO:0000256" key="4">
    <source>
        <dbReference type="ARBA" id="ARBA00022942"/>
    </source>
</evidence>
<organism evidence="6 7">
    <name type="scientific">Thermopolyspora flexuosa</name>
    <dbReference type="NCBI Taxonomy" id="103836"/>
    <lineage>
        <taxon>Bacteria</taxon>
        <taxon>Bacillati</taxon>
        <taxon>Actinomycetota</taxon>
        <taxon>Actinomycetes</taxon>
        <taxon>Streptosporangiales</taxon>
        <taxon>Streptosporangiaceae</taxon>
        <taxon>Thermopolyspora</taxon>
    </lineage>
</organism>
<comment type="subunit">
    <text evidence="2">Forms a homooligomeric, either hexameric or heptameric, ring-like structure which stacks co-axially with the proteasomal alpha-rings.</text>
</comment>
<evidence type="ECO:0000256" key="5">
    <source>
        <dbReference type="SAM" id="MobiDB-lite"/>
    </source>
</evidence>
<dbReference type="GO" id="GO:0000502">
    <property type="term" value="C:proteasome complex"/>
    <property type="evidence" value="ECO:0007669"/>
    <property type="project" value="UniProtKB-KW"/>
</dbReference>
<evidence type="ECO:0000313" key="7">
    <source>
        <dbReference type="Proteomes" id="UP000319213"/>
    </source>
</evidence>
<dbReference type="GO" id="GO:0061136">
    <property type="term" value="P:regulation of proteasomal protein catabolic process"/>
    <property type="evidence" value="ECO:0007669"/>
    <property type="project" value="InterPro"/>
</dbReference>
<keyword evidence="7" id="KW-1185">Reference proteome</keyword>
<reference evidence="6 7" key="1">
    <citation type="submission" date="2019-06" db="EMBL/GenBank/DDBJ databases">
        <title>Sequencing the genomes of 1000 actinobacteria strains.</title>
        <authorList>
            <person name="Klenk H.-P."/>
        </authorList>
    </citation>
    <scope>NUCLEOTIDE SEQUENCE [LARGE SCALE GENOMIC DNA]</scope>
    <source>
        <strain evidence="6 7">DSM 43186</strain>
    </source>
</reference>
<gene>
    <name evidence="6" type="ORF">FHX40_4365</name>
</gene>
<dbReference type="InterPro" id="IPR019695">
    <property type="entry name" value="Proteasome_act"/>
</dbReference>
<comment type="similarity">
    <text evidence="1">Belongs to the Bpa family.</text>
</comment>
<feature type="region of interest" description="Disordered" evidence="5">
    <location>
        <begin position="164"/>
        <end position="197"/>
    </location>
</feature>